<evidence type="ECO:0000256" key="3">
    <source>
        <dbReference type="ARBA" id="ARBA00022692"/>
    </source>
</evidence>
<evidence type="ECO:0000256" key="2">
    <source>
        <dbReference type="ARBA" id="ARBA00022475"/>
    </source>
</evidence>
<dbReference type="SUPFAM" id="SSF56784">
    <property type="entry name" value="HAD-like"/>
    <property type="match status" value="1"/>
</dbReference>
<dbReference type="Gene3D" id="3.40.50.1000">
    <property type="entry name" value="HAD superfamily/HAD-like"/>
    <property type="match status" value="3"/>
</dbReference>
<dbReference type="GO" id="GO:0006883">
    <property type="term" value="P:intracellular sodium ion homeostasis"/>
    <property type="evidence" value="ECO:0007669"/>
    <property type="project" value="TreeGrafter"/>
</dbReference>
<evidence type="ECO:0000256" key="4">
    <source>
        <dbReference type="ARBA" id="ARBA00022741"/>
    </source>
</evidence>
<dbReference type="SUPFAM" id="SSF81653">
    <property type="entry name" value="Calcium ATPase, transduction domain A"/>
    <property type="match status" value="1"/>
</dbReference>
<organism evidence="10 12">
    <name type="scientific">Rotaria magnacalcarata</name>
    <dbReference type="NCBI Taxonomy" id="392030"/>
    <lineage>
        <taxon>Eukaryota</taxon>
        <taxon>Metazoa</taxon>
        <taxon>Spiralia</taxon>
        <taxon>Gnathifera</taxon>
        <taxon>Rotifera</taxon>
        <taxon>Eurotatoria</taxon>
        <taxon>Bdelloidea</taxon>
        <taxon>Philodinida</taxon>
        <taxon>Philodinidae</taxon>
        <taxon>Rotaria</taxon>
    </lineage>
</organism>
<dbReference type="EMBL" id="CAJNRF010000052">
    <property type="protein sequence ID" value="CAF1932995.1"/>
    <property type="molecule type" value="Genomic_DNA"/>
</dbReference>
<feature type="transmembrane region" description="Helical" evidence="8">
    <location>
        <begin position="336"/>
        <end position="358"/>
    </location>
</feature>
<dbReference type="InterPro" id="IPR004014">
    <property type="entry name" value="ATPase_P-typ_cation-transptr_N"/>
</dbReference>
<feature type="transmembrane region" description="Helical" evidence="8">
    <location>
        <begin position="943"/>
        <end position="967"/>
    </location>
</feature>
<evidence type="ECO:0000313" key="13">
    <source>
        <dbReference type="Proteomes" id="UP000663866"/>
    </source>
</evidence>
<dbReference type="InterPro" id="IPR006068">
    <property type="entry name" value="ATPase_P-typ_cation-transptr_C"/>
</dbReference>
<evidence type="ECO:0000259" key="9">
    <source>
        <dbReference type="SMART" id="SM00831"/>
    </source>
</evidence>
<dbReference type="Proteomes" id="UP000663856">
    <property type="component" value="Unassembled WGS sequence"/>
</dbReference>
<evidence type="ECO:0000256" key="7">
    <source>
        <dbReference type="ARBA" id="ARBA00023136"/>
    </source>
</evidence>
<dbReference type="PRINTS" id="PR00121">
    <property type="entry name" value="NAKATPASE"/>
</dbReference>
<keyword evidence="5" id="KW-0067">ATP-binding</keyword>
<feature type="transmembrane region" description="Helical" evidence="8">
    <location>
        <begin position="1022"/>
        <end position="1043"/>
    </location>
</feature>
<dbReference type="GO" id="GO:0030007">
    <property type="term" value="P:intracellular potassium ion homeostasis"/>
    <property type="evidence" value="ECO:0007669"/>
    <property type="project" value="TreeGrafter"/>
</dbReference>
<evidence type="ECO:0000313" key="11">
    <source>
        <dbReference type="EMBL" id="CAF3959535.1"/>
    </source>
</evidence>
<sequence length="1188" mass="134337">MDNKGVEIEERDIPQITTIDIGLRTNERHDSIVDLWATVDRSRLEQDVHIIPLDDLYQRFHTNPRNGLSAASVINAQVQYGANKTTPPKQPSYLRLFINELFIGFNAILWIASVLTFLSYKPFGEPNPSITNLALAVVLILVVVFNSMLNVYQEIKSIKIVASFSKLSPTIVTVRRDGEEQEIFSEQIVPGDVILIRIGDKLPADCRFLICDELKISISELTGKLKPVTPTVHCTSENFMKSTNIGFSSSIVEQGTGEALVIATGDNTVLGKMTRLLRDKSSNGVTGLHREVNRFVLFICVATIVSIIILWITWAAWLNPDHHEFISYNSNIVNSIGMTVAFLPLGLPSTVTIVLTFVAKKMYRQRIIVKSLRIVETFNSISVIATDKTGILTQNKMTVTHLLWDTHGSYKVPTPEPETVPQETLLQTIRRVSSGMLSSVRRLSNDVISIGRRFSSGSLHVPQRMPSFTDDNEKNQIPNVASEVQIQAFRDLLLGACLCNNAENKIVHDPQLGQDISKMKSELRLVGDAADTALYNLCVDRCHVDLDAVRKLNPRLKVLPFNSSNKFMVSANQIESSDPSVLESERTVLIIMKGAPDIVIQRCLSYKTNNDEILPLNADMKQALFHRHEELGKNGYRVIAMCQQSLTRQKYDRMMERYKEEHRSQPLADVEDLNGFPLNDYCFIGLFALLDPPRPEVLDATFKARRAQIRVAMVTGDHPTMAKAIAKQVHILTPEISEMNGLDTFKIEKDVNGQMVINMYRNEQLLNQYVSDQVTSLDPNKKNDHSSINADEAQSEPKLSWYKRAWGSCRNQISEPKSNLPKATKMEYIPYGIVIAGTDIDFMDDFLWDWVLSHQELVFARISPEQKLRIVSEFQRRAEIVAVTGTRAKDVPALKCAHLGIAIESGAEVSKEAGDMILLDNNFASIIQAIENGRLLNDNLKKVSIYLLPGGSWSQIWPVFFNLWFGMPLALSALWATVFCMLNDVVMSLAVVTEMPERDIMSRPPSTHGKDHLLDIKLLNHAYFFVGNLECFTAFFCFCYYWIDNGVPLKSFLFTYENFGLNGTTPYTMDQLQSMNNVAQSVYYCSMCLFQFFNFFATRTRYASIFQHNPFWGNGQNLYIFGAMLISIAIQLFFTQIGWFNRTLGTGRVPAKYVMPTLGFGMLWLIIDELRKLCIRKYPRGFVARIAW</sequence>
<comment type="subcellular location">
    <subcellularLocation>
        <location evidence="1">Cell membrane</location>
        <topology evidence="1">Multi-pass membrane protein</topology>
    </subcellularLocation>
</comment>
<feature type="transmembrane region" description="Helical" evidence="8">
    <location>
        <begin position="1151"/>
        <end position="1167"/>
    </location>
</feature>
<dbReference type="InterPro" id="IPR059000">
    <property type="entry name" value="ATPase_P-type_domA"/>
</dbReference>
<dbReference type="Pfam" id="PF00690">
    <property type="entry name" value="Cation_ATPase_N"/>
    <property type="match status" value="1"/>
</dbReference>
<dbReference type="Gene3D" id="2.70.150.10">
    <property type="entry name" value="Calcium-transporting ATPase, cytoplasmic transduction domain A"/>
    <property type="match status" value="1"/>
</dbReference>
<dbReference type="GO" id="GO:0005391">
    <property type="term" value="F:P-type sodium:potassium-exchanging transporter activity"/>
    <property type="evidence" value="ECO:0007669"/>
    <property type="project" value="TreeGrafter"/>
</dbReference>
<protein>
    <recommendedName>
        <fullName evidence="9">Cation-transporting P-type ATPase N-terminal domain-containing protein</fullName>
    </recommendedName>
</protein>
<dbReference type="InterPro" id="IPR036412">
    <property type="entry name" value="HAD-like_sf"/>
</dbReference>
<evidence type="ECO:0000256" key="5">
    <source>
        <dbReference type="ARBA" id="ARBA00022840"/>
    </source>
</evidence>
<dbReference type="Proteomes" id="UP000663866">
    <property type="component" value="Unassembled WGS sequence"/>
</dbReference>
<dbReference type="GO" id="GO:1990573">
    <property type="term" value="P:potassium ion import across plasma membrane"/>
    <property type="evidence" value="ECO:0007669"/>
    <property type="project" value="TreeGrafter"/>
</dbReference>
<keyword evidence="7 8" id="KW-0472">Membrane</keyword>
<dbReference type="NCBIfam" id="TIGR01494">
    <property type="entry name" value="ATPase_P-type"/>
    <property type="match status" value="2"/>
</dbReference>
<evidence type="ECO:0000313" key="12">
    <source>
        <dbReference type="Proteomes" id="UP000663856"/>
    </source>
</evidence>
<feature type="transmembrane region" description="Helical" evidence="8">
    <location>
        <begin position="96"/>
        <end position="118"/>
    </location>
</feature>
<evidence type="ECO:0000256" key="6">
    <source>
        <dbReference type="ARBA" id="ARBA00022989"/>
    </source>
</evidence>
<dbReference type="InterPro" id="IPR023299">
    <property type="entry name" value="ATPase_P-typ_cyto_dom_N"/>
</dbReference>
<keyword evidence="13" id="KW-1185">Reference proteome</keyword>
<evidence type="ECO:0000256" key="1">
    <source>
        <dbReference type="ARBA" id="ARBA00004651"/>
    </source>
</evidence>
<feature type="transmembrane region" description="Helical" evidence="8">
    <location>
        <begin position="1118"/>
        <end position="1139"/>
    </location>
</feature>
<dbReference type="SMART" id="SM00831">
    <property type="entry name" value="Cation_ATPase_N"/>
    <property type="match status" value="1"/>
</dbReference>
<reference evidence="10" key="1">
    <citation type="submission" date="2021-02" db="EMBL/GenBank/DDBJ databases">
        <authorList>
            <person name="Nowell W R."/>
        </authorList>
    </citation>
    <scope>NUCLEOTIDE SEQUENCE</scope>
</reference>
<dbReference type="InterPro" id="IPR008250">
    <property type="entry name" value="ATPase_P-typ_transduc_dom_A_sf"/>
</dbReference>
<dbReference type="SUPFAM" id="SSF81665">
    <property type="entry name" value="Calcium ATPase, transmembrane domain M"/>
    <property type="match status" value="1"/>
</dbReference>
<dbReference type="GO" id="GO:0005886">
    <property type="term" value="C:plasma membrane"/>
    <property type="evidence" value="ECO:0007669"/>
    <property type="project" value="UniProtKB-SubCell"/>
</dbReference>
<dbReference type="Pfam" id="PF00689">
    <property type="entry name" value="Cation_ATPase_C"/>
    <property type="match status" value="1"/>
</dbReference>
<dbReference type="GO" id="GO:0005524">
    <property type="term" value="F:ATP binding"/>
    <property type="evidence" value="ECO:0007669"/>
    <property type="project" value="UniProtKB-KW"/>
</dbReference>
<dbReference type="EMBL" id="CAJOBG010001801">
    <property type="protein sequence ID" value="CAF3959535.1"/>
    <property type="molecule type" value="Genomic_DNA"/>
</dbReference>
<gene>
    <name evidence="11" type="ORF">OVN521_LOCUS12722</name>
    <name evidence="10" type="ORF">WKI299_LOCUS871</name>
</gene>
<feature type="transmembrane region" description="Helical" evidence="8">
    <location>
        <begin position="1078"/>
        <end position="1097"/>
    </location>
</feature>
<dbReference type="InterPro" id="IPR023298">
    <property type="entry name" value="ATPase_P-typ_TM_dom_sf"/>
</dbReference>
<dbReference type="Gene3D" id="1.20.1110.10">
    <property type="entry name" value="Calcium-transporting ATPase, transmembrane domain"/>
    <property type="match status" value="2"/>
</dbReference>
<dbReference type="SUPFAM" id="SSF81660">
    <property type="entry name" value="Metal cation-transporting ATPase, ATP-binding domain N"/>
    <property type="match status" value="1"/>
</dbReference>
<name>A0A816L8Y3_9BILA</name>
<dbReference type="AlphaFoldDB" id="A0A816L8Y3"/>
<feature type="transmembrane region" description="Helical" evidence="8">
    <location>
        <begin position="973"/>
        <end position="993"/>
    </location>
</feature>
<proteinExistence type="predicted"/>
<feature type="transmembrane region" description="Helical" evidence="8">
    <location>
        <begin position="295"/>
        <end position="316"/>
    </location>
</feature>
<dbReference type="PANTHER" id="PTHR43294:SF21">
    <property type="entry name" value="CATION TRANSPORTING ATPASE"/>
    <property type="match status" value="1"/>
</dbReference>
<feature type="transmembrane region" description="Helical" evidence="8">
    <location>
        <begin position="130"/>
        <end position="149"/>
    </location>
</feature>
<keyword evidence="3 8" id="KW-0812">Transmembrane</keyword>
<evidence type="ECO:0000313" key="10">
    <source>
        <dbReference type="EMBL" id="CAF1932995.1"/>
    </source>
</evidence>
<dbReference type="Pfam" id="PF00122">
    <property type="entry name" value="E1-E2_ATPase"/>
    <property type="match status" value="1"/>
</dbReference>
<dbReference type="Gene3D" id="3.40.1110.10">
    <property type="entry name" value="Calcium-transporting ATPase, cytoplasmic domain N"/>
    <property type="match status" value="2"/>
</dbReference>
<dbReference type="InterPro" id="IPR050510">
    <property type="entry name" value="Cation_transp_ATPase_P-type"/>
</dbReference>
<accession>A0A816L8Y3</accession>
<comment type="caution">
    <text evidence="10">The sequence shown here is derived from an EMBL/GenBank/DDBJ whole genome shotgun (WGS) entry which is preliminary data.</text>
</comment>
<dbReference type="InterPro" id="IPR001757">
    <property type="entry name" value="P_typ_ATPase"/>
</dbReference>
<dbReference type="GO" id="GO:0036376">
    <property type="term" value="P:sodium ion export across plasma membrane"/>
    <property type="evidence" value="ECO:0007669"/>
    <property type="project" value="TreeGrafter"/>
</dbReference>
<evidence type="ECO:0000256" key="8">
    <source>
        <dbReference type="SAM" id="Phobius"/>
    </source>
</evidence>
<dbReference type="GO" id="GO:0016887">
    <property type="term" value="F:ATP hydrolysis activity"/>
    <property type="evidence" value="ECO:0007669"/>
    <property type="project" value="InterPro"/>
</dbReference>
<dbReference type="PANTHER" id="PTHR43294">
    <property type="entry name" value="SODIUM/POTASSIUM-TRANSPORTING ATPASE SUBUNIT ALPHA"/>
    <property type="match status" value="1"/>
</dbReference>
<dbReference type="Pfam" id="PF13246">
    <property type="entry name" value="Cation_ATPase"/>
    <property type="match status" value="1"/>
</dbReference>
<keyword evidence="4" id="KW-0547">Nucleotide-binding</keyword>
<dbReference type="GO" id="GO:1902600">
    <property type="term" value="P:proton transmembrane transport"/>
    <property type="evidence" value="ECO:0007669"/>
    <property type="project" value="TreeGrafter"/>
</dbReference>
<keyword evidence="2" id="KW-1003">Cell membrane</keyword>
<feature type="domain" description="Cation-transporting P-type ATPase N-terminal" evidence="9">
    <location>
        <begin position="47"/>
        <end position="121"/>
    </location>
</feature>
<dbReference type="InterPro" id="IPR023214">
    <property type="entry name" value="HAD_sf"/>
</dbReference>
<keyword evidence="6 8" id="KW-1133">Transmembrane helix</keyword>
<dbReference type="PRINTS" id="PR00119">
    <property type="entry name" value="CATATPASE"/>
</dbReference>